<accession>K3YED4</accession>
<dbReference type="EnsemblPlants" id="KQK99324">
    <property type="protein sequence ID" value="KQK99324"/>
    <property type="gene ID" value="SETIT_012597mg"/>
</dbReference>
<feature type="compositionally biased region" description="Low complexity" evidence="1">
    <location>
        <begin position="110"/>
        <end position="119"/>
    </location>
</feature>
<reference evidence="2" key="2">
    <citation type="submission" date="2018-08" db="UniProtKB">
        <authorList>
            <consortium name="EnsemblPlants"/>
        </authorList>
    </citation>
    <scope>IDENTIFICATION</scope>
    <source>
        <strain evidence="2">Yugu1</strain>
    </source>
</reference>
<evidence type="ECO:0000313" key="3">
    <source>
        <dbReference type="Proteomes" id="UP000004995"/>
    </source>
</evidence>
<proteinExistence type="predicted"/>
<dbReference type="eggNOG" id="ENOG502R46H">
    <property type="taxonomic scope" value="Eukaryota"/>
</dbReference>
<dbReference type="FunCoup" id="K3YED4">
    <property type="interactions" value="150"/>
</dbReference>
<evidence type="ECO:0000313" key="2">
    <source>
        <dbReference type="EnsemblPlants" id="KQK99324"/>
    </source>
</evidence>
<feature type="region of interest" description="Disordered" evidence="1">
    <location>
        <begin position="81"/>
        <end position="169"/>
    </location>
</feature>
<dbReference type="Proteomes" id="UP000004995">
    <property type="component" value="Unassembled WGS sequence"/>
</dbReference>
<dbReference type="AlphaFoldDB" id="K3YED4"/>
<sequence length="169" mass="16523">LFFMKPPVELSDACPVASRGDGHLPCSEVEPTAVAPFSLIPPPSPPPNSMAAAARKKKGTTPLALDAAAAAPARTLGRGGFSASTSLSLGRGGGSVVTARSLGRGGGSAAAGTRPTTGGVDKGAATAPSSINGSNVGGFPSIDGFPFPHSPSQAWFDAAGNDPSSPGSW</sequence>
<evidence type="ECO:0000256" key="1">
    <source>
        <dbReference type="SAM" id="MobiDB-lite"/>
    </source>
</evidence>
<organism evidence="2 3">
    <name type="scientific">Setaria italica</name>
    <name type="common">Foxtail millet</name>
    <name type="synonym">Panicum italicum</name>
    <dbReference type="NCBI Taxonomy" id="4555"/>
    <lineage>
        <taxon>Eukaryota</taxon>
        <taxon>Viridiplantae</taxon>
        <taxon>Streptophyta</taxon>
        <taxon>Embryophyta</taxon>
        <taxon>Tracheophyta</taxon>
        <taxon>Spermatophyta</taxon>
        <taxon>Magnoliopsida</taxon>
        <taxon>Liliopsida</taxon>
        <taxon>Poales</taxon>
        <taxon>Poaceae</taxon>
        <taxon>PACMAD clade</taxon>
        <taxon>Panicoideae</taxon>
        <taxon>Panicodae</taxon>
        <taxon>Paniceae</taxon>
        <taxon>Cenchrinae</taxon>
        <taxon>Setaria</taxon>
    </lineage>
</organism>
<dbReference type="Gramene" id="KQK99324">
    <property type="protein sequence ID" value="KQK99324"/>
    <property type="gene ID" value="SETIT_012597mg"/>
</dbReference>
<dbReference type="EMBL" id="AGNK02004536">
    <property type="status" value="NOT_ANNOTATED_CDS"/>
    <property type="molecule type" value="Genomic_DNA"/>
</dbReference>
<dbReference type="HOGENOM" id="CLU_1582728_0_0_1"/>
<reference evidence="3" key="1">
    <citation type="journal article" date="2012" name="Nat. Biotechnol.">
        <title>Reference genome sequence of the model plant Setaria.</title>
        <authorList>
            <person name="Bennetzen J.L."/>
            <person name="Schmutz J."/>
            <person name="Wang H."/>
            <person name="Percifield R."/>
            <person name="Hawkins J."/>
            <person name="Pontaroli A.C."/>
            <person name="Estep M."/>
            <person name="Feng L."/>
            <person name="Vaughn J.N."/>
            <person name="Grimwood J."/>
            <person name="Jenkins J."/>
            <person name="Barry K."/>
            <person name="Lindquist E."/>
            <person name="Hellsten U."/>
            <person name="Deshpande S."/>
            <person name="Wang X."/>
            <person name="Wu X."/>
            <person name="Mitros T."/>
            <person name="Triplett J."/>
            <person name="Yang X."/>
            <person name="Ye C.Y."/>
            <person name="Mauro-Herrera M."/>
            <person name="Wang L."/>
            <person name="Li P."/>
            <person name="Sharma M."/>
            <person name="Sharma R."/>
            <person name="Ronald P.C."/>
            <person name="Panaud O."/>
            <person name="Kellogg E.A."/>
            <person name="Brutnell T.P."/>
            <person name="Doust A.N."/>
            <person name="Tuskan G.A."/>
            <person name="Rokhsar D."/>
            <person name="Devos K.M."/>
        </authorList>
    </citation>
    <scope>NUCLEOTIDE SEQUENCE [LARGE SCALE GENOMIC DNA]</scope>
    <source>
        <strain evidence="3">cv. Yugu1</strain>
    </source>
</reference>
<name>K3YED4_SETIT</name>
<protein>
    <submittedName>
        <fullName evidence="2">Uncharacterized protein</fullName>
    </submittedName>
</protein>
<keyword evidence="3" id="KW-1185">Reference proteome</keyword>
<dbReference type="InParanoid" id="K3YED4"/>